<keyword evidence="1" id="KW-0812">Transmembrane</keyword>
<keyword evidence="1" id="KW-0472">Membrane</keyword>
<accession>A0A0M6WYZ4</accession>
<feature type="transmembrane region" description="Helical" evidence="1">
    <location>
        <begin position="153"/>
        <end position="174"/>
    </location>
</feature>
<gene>
    <name evidence="2" type="ORF">RIL183_30621</name>
</gene>
<protein>
    <recommendedName>
        <fullName evidence="4">Permease</fullName>
    </recommendedName>
</protein>
<proteinExistence type="predicted"/>
<feature type="transmembrane region" description="Helical" evidence="1">
    <location>
        <begin position="126"/>
        <end position="147"/>
    </location>
</feature>
<reference evidence="3" key="1">
    <citation type="submission" date="2015-05" db="EMBL/GenBank/DDBJ databases">
        <authorList>
            <consortium name="Pathogen Informatics"/>
        </authorList>
    </citation>
    <scope>NUCLEOTIDE SEQUENCE [LARGE SCALE GENOMIC DNA]</scope>
    <source>
        <strain evidence="3">L1-83</strain>
    </source>
</reference>
<evidence type="ECO:0000313" key="2">
    <source>
        <dbReference type="EMBL" id="CRL42043.1"/>
    </source>
</evidence>
<evidence type="ECO:0000256" key="1">
    <source>
        <dbReference type="SAM" id="Phobius"/>
    </source>
</evidence>
<name>A0A0M6WYZ4_9FIRM</name>
<feature type="transmembrane region" description="Helical" evidence="1">
    <location>
        <begin position="95"/>
        <end position="114"/>
    </location>
</feature>
<dbReference type="AlphaFoldDB" id="A0A0M6WYZ4"/>
<feature type="transmembrane region" description="Helical" evidence="1">
    <location>
        <begin position="16"/>
        <end position="41"/>
    </location>
</feature>
<evidence type="ECO:0000313" key="3">
    <source>
        <dbReference type="Proteomes" id="UP000049828"/>
    </source>
</evidence>
<keyword evidence="3" id="KW-1185">Reference proteome</keyword>
<evidence type="ECO:0008006" key="4">
    <source>
        <dbReference type="Google" id="ProtNLM"/>
    </source>
</evidence>
<dbReference type="EMBL" id="CVRS01000098">
    <property type="protein sequence ID" value="CRL42043.1"/>
    <property type="molecule type" value="Genomic_DNA"/>
</dbReference>
<keyword evidence="1" id="KW-1133">Transmembrane helix</keyword>
<sequence>MIGYSLYTGLVGVENLSVIAVIDIAALLFTFSIMSNVLVLIEDGKKVSVIEIVQNAFKTPAFLAVILGILASVSGLMNGFMLSPAGVIWTTMKDMITAAMSPMILLVVGYEVQLNRELLGTCLKTVIIRAVMQLIFAIAAISLIHILGRSDRLLEIAIIVYMSIPGSMGIQAFIKDEDGKVYSKL</sequence>
<feature type="transmembrane region" description="Helical" evidence="1">
    <location>
        <begin position="61"/>
        <end position="83"/>
    </location>
</feature>
<dbReference type="Proteomes" id="UP000049828">
    <property type="component" value="Unassembled WGS sequence"/>
</dbReference>
<organism evidence="2 3">
    <name type="scientific">Roseburia inulinivorans</name>
    <dbReference type="NCBI Taxonomy" id="360807"/>
    <lineage>
        <taxon>Bacteria</taxon>
        <taxon>Bacillati</taxon>
        <taxon>Bacillota</taxon>
        <taxon>Clostridia</taxon>
        <taxon>Lachnospirales</taxon>
        <taxon>Lachnospiraceae</taxon>
        <taxon>Roseburia</taxon>
    </lineage>
</organism>